<keyword evidence="3" id="KW-0934">Plastid</keyword>
<name>A0A645GI92_9ZZZZ</name>
<protein>
    <recommendedName>
        <fullName evidence="5">Staygreen protein domain-containing protein</fullName>
    </recommendedName>
</protein>
<evidence type="ECO:0000256" key="4">
    <source>
        <dbReference type="ARBA" id="ARBA00022946"/>
    </source>
</evidence>
<comment type="subcellular location">
    <subcellularLocation>
        <location evidence="1">Plastid</location>
        <location evidence="1">Chloroplast</location>
    </subcellularLocation>
</comment>
<accession>A0A645GI92</accession>
<dbReference type="GO" id="GO:0009507">
    <property type="term" value="C:chloroplast"/>
    <property type="evidence" value="ECO:0007669"/>
    <property type="project" value="UniProtKB-SubCell"/>
</dbReference>
<evidence type="ECO:0000256" key="1">
    <source>
        <dbReference type="ARBA" id="ARBA00004229"/>
    </source>
</evidence>
<dbReference type="AlphaFoldDB" id="A0A645GI92"/>
<dbReference type="InterPro" id="IPR024438">
    <property type="entry name" value="Staygreen"/>
</dbReference>
<keyword evidence="2" id="KW-0150">Chloroplast</keyword>
<sequence>MHVLDPAKLTTRLQNVTPIEPVIPRKYTLTHSDETAELFLTIGEEYDYDEVTAMRDEVLAKWCWTMYGYKLCGFIQIDLSPMNKIQSIARFSIFKRELPLALEAIRFGDRRLFEQYPFLDYSDIYIHYSSTYQELAGFEYWGMPRNYI</sequence>
<keyword evidence="4" id="KW-0809">Transit peptide</keyword>
<evidence type="ECO:0000256" key="3">
    <source>
        <dbReference type="ARBA" id="ARBA00022640"/>
    </source>
</evidence>
<dbReference type="PANTHER" id="PTHR31750:SF4">
    <property type="entry name" value="LP06106P"/>
    <property type="match status" value="1"/>
</dbReference>
<reference evidence="6" key="1">
    <citation type="submission" date="2019-08" db="EMBL/GenBank/DDBJ databases">
        <authorList>
            <person name="Kucharzyk K."/>
            <person name="Murdoch R.W."/>
            <person name="Higgins S."/>
            <person name="Loffler F."/>
        </authorList>
    </citation>
    <scope>NUCLEOTIDE SEQUENCE</scope>
</reference>
<comment type="caution">
    <text evidence="6">The sequence shown here is derived from an EMBL/GenBank/DDBJ whole genome shotgun (WGS) entry which is preliminary data.</text>
</comment>
<gene>
    <name evidence="6" type="ORF">SDC9_173337</name>
</gene>
<organism evidence="6">
    <name type="scientific">bioreactor metagenome</name>
    <dbReference type="NCBI Taxonomy" id="1076179"/>
    <lineage>
        <taxon>unclassified sequences</taxon>
        <taxon>metagenomes</taxon>
        <taxon>ecological metagenomes</taxon>
    </lineage>
</organism>
<feature type="domain" description="Staygreen protein" evidence="5">
    <location>
        <begin position="4"/>
        <end position="147"/>
    </location>
</feature>
<dbReference type="EMBL" id="VSSQ01075274">
    <property type="protein sequence ID" value="MPN25916.1"/>
    <property type="molecule type" value="Genomic_DNA"/>
</dbReference>
<dbReference type="PANTHER" id="PTHR31750">
    <property type="entry name" value="PROTEIN STAY-GREEN 1, CHLOROPLASTIC-RELATED"/>
    <property type="match status" value="1"/>
</dbReference>
<evidence type="ECO:0000256" key="2">
    <source>
        <dbReference type="ARBA" id="ARBA00022528"/>
    </source>
</evidence>
<proteinExistence type="predicted"/>
<dbReference type="Pfam" id="PF12638">
    <property type="entry name" value="Staygreen"/>
    <property type="match status" value="1"/>
</dbReference>
<evidence type="ECO:0000259" key="5">
    <source>
        <dbReference type="Pfam" id="PF12638"/>
    </source>
</evidence>
<evidence type="ECO:0000313" key="6">
    <source>
        <dbReference type="EMBL" id="MPN25916.1"/>
    </source>
</evidence>